<dbReference type="EMBL" id="JAWWNJ010000051">
    <property type="protein sequence ID" value="KAK7016278.1"/>
    <property type="molecule type" value="Genomic_DNA"/>
</dbReference>
<protein>
    <submittedName>
        <fullName evidence="2">Uncharacterized protein</fullName>
    </submittedName>
</protein>
<proteinExistence type="predicted"/>
<evidence type="ECO:0000256" key="1">
    <source>
        <dbReference type="SAM" id="MobiDB-lite"/>
    </source>
</evidence>
<evidence type="ECO:0000313" key="3">
    <source>
        <dbReference type="Proteomes" id="UP001362999"/>
    </source>
</evidence>
<reference evidence="2 3" key="1">
    <citation type="journal article" date="2024" name="J Genomics">
        <title>Draft genome sequencing and assembly of Favolaschia claudopus CIRM-BRFM 2984 isolated from oak limbs.</title>
        <authorList>
            <person name="Navarro D."/>
            <person name="Drula E."/>
            <person name="Chaduli D."/>
            <person name="Cazenave R."/>
            <person name="Ahrendt S."/>
            <person name="Wang J."/>
            <person name="Lipzen A."/>
            <person name="Daum C."/>
            <person name="Barry K."/>
            <person name="Grigoriev I.V."/>
            <person name="Favel A."/>
            <person name="Rosso M.N."/>
            <person name="Martin F."/>
        </authorList>
    </citation>
    <scope>NUCLEOTIDE SEQUENCE [LARGE SCALE GENOMIC DNA]</scope>
    <source>
        <strain evidence="2 3">CIRM-BRFM 2984</strain>
    </source>
</reference>
<gene>
    <name evidence="2" type="ORF">R3P38DRAFT_3203250</name>
</gene>
<feature type="region of interest" description="Disordered" evidence="1">
    <location>
        <begin position="182"/>
        <end position="201"/>
    </location>
</feature>
<feature type="compositionally biased region" description="Polar residues" evidence="1">
    <location>
        <begin position="182"/>
        <end position="191"/>
    </location>
</feature>
<keyword evidence="3" id="KW-1185">Reference proteome</keyword>
<accession>A0AAW0AUY2</accession>
<sequence length="201" mass="21810">MPMDISLECNYPRVVQSSWIFWDIAPTEEAASSLSENSNGTGIIVFGYVSPAVERMLHRLLFALFRVKSSLRLPHAGNQILECLCSVLVRIQYFSVTPQALAAMSASASTLSPDQVPESTTINGTAEFRSASQTTRGDSGRLTLHFNRINTEVLASNVGQFPLPYLTPIASMSHAPRSVISKSSVTTTFDTPQPGFRAAPS</sequence>
<organism evidence="2 3">
    <name type="scientific">Favolaschia claudopus</name>
    <dbReference type="NCBI Taxonomy" id="2862362"/>
    <lineage>
        <taxon>Eukaryota</taxon>
        <taxon>Fungi</taxon>
        <taxon>Dikarya</taxon>
        <taxon>Basidiomycota</taxon>
        <taxon>Agaricomycotina</taxon>
        <taxon>Agaricomycetes</taxon>
        <taxon>Agaricomycetidae</taxon>
        <taxon>Agaricales</taxon>
        <taxon>Marasmiineae</taxon>
        <taxon>Mycenaceae</taxon>
        <taxon>Favolaschia</taxon>
    </lineage>
</organism>
<dbReference type="AlphaFoldDB" id="A0AAW0AUY2"/>
<comment type="caution">
    <text evidence="2">The sequence shown here is derived from an EMBL/GenBank/DDBJ whole genome shotgun (WGS) entry which is preliminary data.</text>
</comment>
<name>A0AAW0AUY2_9AGAR</name>
<evidence type="ECO:0000313" key="2">
    <source>
        <dbReference type="EMBL" id="KAK7016278.1"/>
    </source>
</evidence>
<dbReference type="Proteomes" id="UP001362999">
    <property type="component" value="Unassembled WGS sequence"/>
</dbReference>